<proteinExistence type="predicted"/>
<reference evidence="3" key="1">
    <citation type="journal article" date="2014" name="Int. J. Syst. Evol. Microbiol.">
        <title>Complete genome sequence of Corynebacterium casei LMG S-19264T (=DSM 44701T), isolated from a smear-ripened cheese.</title>
        <authorList>
            <consortium name="US DOE Joint Genome Institute (JGI-PGF)"/>
            <person name="Walter F."/>
            <person name="Albersmeier A."/>
            <person name="Kalinowski J."/>
            <person name="Ruckert C."/>
        </authorList>
    </citation>
    <scope>NUCLEOTIDE SEQUENCE</scope>
    <source>
        <strain evidence="3">CGMCC 1.15725</strain>
    </source>
</reference>
<evidence type="ECO:0000313" key="4">
    <source>
        <dbReference type="Proteomes" id="UP000646365"/>
    </source>
</evidence>
<name>A0A8J2YV30_9PROT</name>
<dbReference type="InterPro" id="IPR045376">
    <property type="entry name" value="Maf_N"/>
</dbReference>
<protein>
    <recommendedName>
        <fullName evidence="5">DUF115 domain-containing protein</fullName>
    </recommendedName>
</protein>
<dbReference type="EMBL" id="BMJQ01000008">
    <property type="protein sequence ID" value="GGF23871.1"/>
    <property type="molecule type" value="Genomic_DNA"/>
</dbReference>
<feature type="domain" description="6-hydroxymethylpterin diphosphokinase MptE-like" evidence="1">
    <location>
        <begin position="261"/>
        <end position="430"/>
    </location>
</feature>
<reference evidence="3" key="2">
    <citation type="submission" date="2020-09" db="EMBL/GenBank/DDBJ databases">
        <authorList>
            <person name="Sun Q."/>
            <person name="Zhou Y."/>
        </authorList>
    </citation>
    <scope>NUCLEOTIDE SEQUENCE</scope>
    <source>
        <strain evidence="3">CGMCC 1.15725</strain>
    </source>
</reference>
<comment type="caution">
    <text evidence="3">The sequence shown here is derived from an EMBL/GenBank/DDBJ whole genome shotgun (WGS) entry which is preliminary data.</text>
</comment>
<evidence type="ECO:0000313" key="3">
    <source>
        <dbReference type="EMBL" id="GGF23871.1"/>
    </source>
</evidence>
<dbReference type="PANTHER" id="PTHR41786">
    <property type="entry name" value="MOTILITY ACCESSORY FACTOR MAF"/>
    <property type="match status" value="1"/>
</dbReference>
<evidence type="ECO:0008006" key="5">
    <source>
        <dbReference type="Google" id="ProtNLM"/>
    </source>
</evidence>
<dbReference type="Pfam" id="PF20157">
    <property type="entry name" value="Maf_flag10_N"/>
    <property type="match status" value="1"/>
</dbReference>
<gene>
    <name evidence="3" type="ORF">GCM10011611_32450</name>
</gene>
<dbReference type="InterPro" id="IPR002826">
    <property type="entry name" value="MptE-like"/>
</dbReference>
<evidence type="ECO:0000259" key="2">
    <source>
        <dbReference type="Pfam" id="PF20157"/>
    </source>
</evidence>
<dbReference type="AlphaFoldDB" id="A0A8J2YV30"/>
<keyword evidence="4" id="KW-1185">Reference proteome</keyword>
<feature type="domain" description="Glycosyltransferase Maf N-terminal" evidence="2">
    <location>
        <begin position="18"/>
        <end position="245"/>
    </location>
</feature>
<dbReference type="PANTHER" id="PTHR41786:SF1">
    <property type="entry name" value="6-HYDROXYMETHYLPTERIN DIPHOSPHOKINASE MPTE-LIKE DOMAIN-CONTAINING PROTEIN"/>
    <property type="match status" value="1"/>
</dbReference>
<dbReference type="RefSeq" id="WP_189047598.1">
    <property type="nucleotide sequence ID" value="NZ_BMJQ01000008.1"/>
</dbReference>
<evidence type="ECO:0000259" key="1">
    <source>
        <dbReference type="Pfam" id="PF01973"/>
    </source>
</evidence>
<dbReference type="Pfam" id="PF01973">
    <property type="entry name" value="MptE-like"/>
    <property type="match status" value="1"/>
</dbReference>
<dbReference type="Proteomes" id="UP000646365">
    <property type="component" value="Unassembled WGS sequence"/>
</dbReference>
<organism evidence="3 4">
    <name type="scientific">Aliidongia dinghuensis</name>
    <dbReference type="NCBI Taxonomy" id="1867774"/>
    <lineage>
        <taxon>Bacteria</taxon>
        <taxon>Pseudomonadati</taxon>
        <taxon>Pseudomonadota</taxon>
        <taxon>Alphaproteobacteria</taxon>
        <taxon>Rhodospirillales</taxon>
        <taxon>Dongiaceae</taxon>
        <taxon>Aliidongia</taxon>
    </lineage>
</organism>
<accession>A0A8J2YV30</accession>
<sequence length="676" mass="76717">MTAPAVTKSAMTDSPDDLFERNMAALRRRYPHLYVRMRAISEPSGRLVGSVETGDINIDLGHTLLYPVDAKTHAERQLDEFRRSPHRFFMNPPMHHQAPVKPYHHDYVTSALYEFLKGRQLTKIPTLPTPDSGFLLIYGIGLGFHMPALFEEMDVRHFIVAEEYPEFFYHALHLHDWAAIFDKIEERGQTLHFTFSNEPETLAEYVHWTMRGRGFGLIDGSYAFRHYSSLALDKAYEEFREKLPLLPISIGFVEDEWVMLRNCGTNLIRNEFKLLDDRPRLEKNLPAFVVGSGPSLDQAIDAIKRLQGQAIIFSCGTGILPLLRNGIRPDFHCELENVWSSYDHLKRTSDQFGFEGITLIGSTTVWPEMPGLFDNKVFYFRDSVSSTGLWAPDKIGLFGTAPTCTNLAIRAALLMCFREIYLFGVDLGSRDAVKHHSQDAIYYKAEDWGKGYTSSQEAMTIEMPANFGGKAYTNGTLHWTRMMMAAGIEHFSFAKIFNCSDGVQIPGTLPKLPRTLKIEAPPHRKPLALQRIRAELVDKRPGEMVPTGDLVAIEASFTRWYEDMLAFIDEAAATEMPFLDFYERSLPMIAEKGENPHQPALRAVNVGFLMLCFQIGYYFYRRVEPELQVATMATFLDAVRARFEIIRRDCTAQFEILHALAKDAPVAAEGAAQPAA</sequence>